<name>A0A0R3RGT6_9BILA</name>
<accession>A0A0R3RGT6</accession>
<evidence type="ECO:0000313" key="1">
    <source>
        <dbReference type="Proteomes" id="UP000050640"/>
    </source>
</evidence>
<dbReference type="Proteomes" id="UP000050640">
    <property type="component" value="Unplaced"/>
</dbReference>
<dbReference type="WBParaSite" id="EEL_0000063001-mRNA-1">
    <property type="protein sequence ID" value="EEL_0000063001-mRNA-1"/>
    <property type="gene ID" value="EEL_0000063001"/>
</dbReference>
<dbReference type="AlphaFoldDB" id="A0A0R3RGT6"/>
<evidence type="ECO:0000313" key="2">
    <source>
        <dbReference type="WBParaSite" id="EEL_0000063001-mRNA-1"/>
    </source>
</evidence>
<reference evidence="2" key="1">
    <citation type="submission" date="2017-02" db="UniProtKB">
        <authorList>
            <consortium name="WormBaseParasite"/>
        </authorList>
    </citation>
    <scope>IDENTIFICATION</scope>
</reference>
<keyword evidence="1" id="KW-1185">Reference proteome</keyword>
<organism evidence="1 2">
    <name type="scientific">Elaeophora elaphi</name>
    <dbReference type="NCBI Taxonomy" id="1147741"/>
    <lineage>
        <taxon>Eukaryota</taxon>
        <taxon>Metazoa</taxon>
        <taxon>Ecdysozoa</taxon>
        <taxon>Nematoda</taxon>
        <taxon>Chromadorea</taxon>
        <taxon>Rhabditida</taxon>
        <taxon>Spirurina</taxon>
        <taxon>Spiruromorpha</taxon>
        <taxon>Filarioidea</taxon>
        <taxon>Onchocercidae</taxon>
        <taxon>Elaeophora</taxon>
    </lineage>
</organism>
<proteinExistence type="predicted"/>
<sequence>MIGNVGCFEGMLEIIKWKLKFDKQLERSGCIKKSSGSVRCWCYGQSNCNSPQNMIKLYDAFKTGDPLLLDEVIDDIETSDFGSEGTSVKSSTVRYTTENVKNKSSIPHIFAKDNHKVALEGYLTSTSSISNDSDQINQNHRKEQTYGPNIRQPIKGVKVLQADDKLNETAEYSSTKHSRNQNERKIRHKEVAGSGMALHRPEVLRDIIALLLIAYIML</sequence>
<protein>
    <submittedName>
        <fullName evidence="2">Post-SET domain-containing protein</fullName>
    </submittedName>
</protein>